<comment type="caution">
    <text evidence="2">The sequence shown here is derived from an EMBL/GenBank/DDBJ whole genome shotgun (WGS) entry which is preliminary data.</text>
</comment>
<gene>
    <name evidence="2" type="ORF">ACHAWO_005687</name>
</gene>
<reference evidence="2 3" key="1">
    <citation type="submission" date="2024-10" db="EMBL/GenBank/DDBJ databases">
        <title>Updated reference genomes for cyclostephanoid diatoms.</title>
        <authorList>
            <person name="Roberts W.R."/>
            <person name="Alverson A.J."/>
        </authorList>
    </citation>
    <scope>NUCLEOTIDE SEQUENCE [LARGE SCALE GENOMIC DNA]</scope>
    <source>
        <strain evidence="2 3">AJA010-31</strain>
    </source>
</reference>
<evidence type="ECO:0000256" key="1">
    <source>
        <dbReference type="SAM" id="MobiDB-lite"/>
    </source>
</evidence>
<dbReference type="Proteomes" id="UP001530400">
    <property type="component" value="Unassembled WGS sequence"/>
</dbReference>
<keyword evidence="3" id="KW-1185">Reference proteome</keyword>
<dbReference type="AlphaFoldDB" id="A0ABD3QQT0"/>
<dbReference type="EMBL" id="JALLPJ020000165">
    <property type="protein sequence ID" value="KAL3800220.1"/>
    <property type="molecule type" value="Genomic_DNA"/>
</dbReference>
<organism evidence="2 3">
    <name type="scientific">Cyclotella atomus</name>
    <dbReference type="NCBI Taxonomy" id="382360"/>
    <lineage>
        <taxon>Eukaryota</taxon>
        <taxon>Sar</taxon>
        <taxon>Stramenopiles</taxon>
        <taxon>Ochrophyta</taxon>
        <taxon>Bacillariophyta</taxon>
        <taxon>Coscinodiscophyceae</taxon>
        <taxon>Thalassiosirophycidae</taxon>
        <taxon>Stephanodiscales</taxon>
        <taxon>Stephanodiscaceae</taxon>
        <taxon>Cyclotella</taxon>
    </lineage>
</organism>
<evidence type="ECO:0000313" key="2">
    <source>
        <dbReference type="EMBL" id="KAL3800220.1"/>
    </source>
</evidence>
<evidence type="ECO:0000313" key="3">
    <source>
        <dbReference type="Proteomes" id="UP001530400"/>
    </source>
</evidence>
<proteinExistence type="predicted"/>
<name>A0ABD3QQT0_9STRA</name>
<feature type="region of interest" description="Disordered" evidence="1">
    <location>
        <begin position="156"/>
        <end position="184"/>
    </location>
</feature>
<feature type="region of interest" description="Disordered" evidence="1">
    <location>
        <begin position="1"/>
        <end position="46"/>
    </location>
</feature>
<sequence length="375" mass="41864">MGLRPSVNGSSNSKTERISEQNASPIENIDTKESNNQSPTPLPPVQRQAWTERGQLLLNFHDVISRAINSPEMINKCSRIAADMSDDETAQKKTKNSLAKDYSAEANLIIENKSRRDAEVRNKTLAVGLCVFGVLRGGRGISSTVRNAAANRAAAARSYKFDEPPSPAASKQTTPTESQVSNEQPSKLRRFLSLAFDLTLSTTVALFSGEYLFIPRPSSYIEDMAKLPMVEGKSLYAEMVCPPLLREYKHVLEKYGRWPVMSASEANSIKTDDGKPALTQEDVSLNIIRQFAENCSKRSKYEQALLQERNALANHRDYPPGLELFHRLTKGKFSSQKDEWVRLGDVVVPRGGVPEDVDVDLDKDVMFLENKDEKR</sequence>
<accession>A0ABD3QQT0</accession>
<feature type="compositionally biased region" description="Polar residues" evidence="1">
    <location>
        <begin position="169"/>
        <end position="184"/>
    </location>
</feature>
<protein>
    <submittedName>
        <fullName evidence="2">Uncharacterized protein</fullName>
    </submittedName>
</protein>